<dbReference type="Proteomes" id="UP000293331">
    <property type="component" value="Unassembled WGS sequence"/>
</dbReference>
<dbReference type="Pfam" id="PF14028">
    <property type="entry name" value="Lant_dehydr_C"/>
    <property type="match status" value="1"/>
</dbReference>
<name>A0A4Q5LPT3_9SPHI</name>
<sequence>MFSFEILPELILRTPFLSYEEYIRLSIRGLLANGHFRTAIFLASNSLYSELAAHDFRIEKLSAKTLFSIKKYANRMAYRTTPFGAFSSFSFIKQPYNKTGVVLTTQGYNLHISPDMENVLDMYKRVAAPNMYKSLRANQSTYHTGQDIRYLYREEQQSTSFNFTIHKLQNNTVINHIVLFCKREKPNESILAYLTQRLGLDEEDARELLHELVNLQVLEPAFQPNITGEDLYCRIKKFPGQGSFLIPDNKILENSPLNERDTVTLPANTAAFALETGITVKYYANLERHAEGGPAAAWHNDLQAAFSVLQKISPGAENKALTDFKSAFVKKFDRQAVPLMVALDPETGISYADLARPVNGDSLARDLNFTVEDTLPVSIEWGELQQMLMNKWHKNAAQITIDDEDLEKLPNRALKPPPGLSVVFKVYNDQLFIEQAGGVSATALTGRFTPLNNEILHHCQNIARKETCTNPDVDFAELAFLSDAHVDNINRRRSVWPFEIPIKTGSALPADTQISLSDLFISIHQGEILLWRTGSKKRVIPRLSSAYNFQRSELPVFRFLADLQYQGVQHTWGLDMMNLFPGLKYYPRVTYKNCILYPATWVPDKNTLKAIPAQNALAGYNWFVKKAGCIGLPNLFALVRSDQYLMFDLNDRQSIEMLLSEIRSEERPIFKEVFKENDYGGAVTDKQGRTYANQFIASVINNQAVYTGNYVKPAIIKKQTVKRLHLPGGEWLYYKIYCQEFNADSVLLAIAAITQKNKLFIYQWFFVRYRDPEPHLRVRMQVVANATGKLTKAVHTVLQKLQKINKINGAKIETYERELERYPPRVIPLAEQLFCISTGIVINFLKFNPKLTIPYPAYTAAIAVAYGIICYCITDALARGRFLNNVKENLFKEFGGSKSLKISLDQKKRELKNQSAGLLNDAFFYSNIKSIQNKKELFKTLGIITTNNKLFNEQLLADIVHMHMNRCFSTDMRQQEMVVYALMHQFELTRQKLHQ</sequence>
<dbReference type="EMBL" id="SEWG01000002">
    <property type="protein sequence ID" value="RYU91405.1"/>
    <property type="molecule type" value="Genomic_DNA"/>
</dbReference>
<protein>
    <recommendedName>
        <fullName evidence="6">Lantibiotic dehydratase</fullName>
    </recommendedName>
</protein>
<gene>
    <name evidence="4" type="ORF">EWM62_05540</name>
</gene>
<reference evidence="4 5" key="1">
    <citation type="submission" date="2019-02" db="EMBL/GenBank/DDBJ databases">
        <title>Bacterial novel species Mucilaginibacter sp. 17JY9-4 isolated from soil.</title>
        <authorList>
            <person name="Jung H.-Y."/>
        </authorList>
    </citation>
    <scope>NUCLEOTIDE SEQUENCE [LARGE SCALE GENOMIC DNA]</scope>
    <source>
        <strain evidence="4 5">17JY9-4</strain>
    </source>
</reference>
<proteinExistence type="predicted"/>
<evidence type="ECO:0000259" key="2">
    <source>
        <dbReference type="Pfam" id="PF04738"/>
    </source>
</evidence>
<evidence type="ECO:0000313" key="5">
    <source>
        <dbReference type="Proteomes" id="UP000293331"/>
    </source>
</evidence>
<keyword evidence="5" id="KW-1185">Reference proteome</keyword>
<feature type="domain" description="Thiopeptide-type bacteriocin biosynthesis" evidence="3">
    <location>
        <begin position="731"/>
        <end position="985"/>
    </location>
</feature>
<evidence type="ECO:0000313" key="4">
    <source>
        <dbReference type="EMBL" id="RYU91405.1"/>
    </source>
</evidence>
<feature type="domain" description="Lantibiotic dehydratase N-terminal" evidence="2">
    <location>
        <begin position="300"/>
        <end position="658"/>
    </location>
</feature>
<keyword evidence="1" id="KW-1133">Transmembrane helix</keyword>
<accession>A0A4Q5LPT3</accession>
<evidence type="ECO:0008006" key="6">
    <source>
        <dbReference type="Google" id="ProtNLM"/>
    </source>
</evidence>
<feature type="domain" description="Lantibiotic dehydratase N-terminal" evidence="2">
    <location>
        <begin position="34"/>
        <end position="231"/>
    </location>
</feature>
<organism evidence="4 5">
    <name type="scientific">Mucilaginibacter terrigena</name>
    <dbReference type="NCBI Taxonomy" id="2492395"/>
    <lineage>
        <taxon>Bacteria</taxon>
        <taxon>Pseudomonadati</taxon>
        <taxon>Bacteroidota</taxon>
        <taxon>Sphingobacteriia</taxon>
        <taxon>Sphingobacteriales</taxon>
        <taxon>Sphingobacteriaceae</taxon>
        <taxon>Mucilaginibacter</taxon>
    </lineage>
</organism>
<feature type="transmembrane region" description="Helical" evidence="1">
    <location>
        <begin position="855"/>
        <end position="878"/>
    </location>
</feature>
<comment type="caution">
    <text evidence="4">The sequence shown here is derived from an EMBL/GenBank/DDBJ whole genome shotgun (WGS) entry which is preliminary data.</text>
</comment>
<evidence type="ECO:0000259" key="3">
    <source>
        <dbReference type="Pfam" id="PF14028"/>
    </source>
</evidence>
<dbReference type="AlphaFoldDB" id="A0A4Q5LPT3"/>
<keyword evidence="1" id="KW-0812">Transmembrane</keyword>
<evidence type="ECO:0000256" key="1">
    <source>
        <dbReference type="SAM" id="Phobius"/>
    </source>
</evidence>
<dbReference type="RefSeq" id="WP_129875664.1">
    <property type="nucleotide sequence ID" value="NZ_SEWG01000002.1"/>
</dbReference>
<dbReference type="NCBIfam" id="TIGR03891">
    <property type="entry name" value="thiopep_ocin"/>
    <property type="match status" value="1"/>
</dbReference>
<dbReference type="InterPro" id="IPR023809">
    <property type="entry name" value="Thiopep_bacteriocin_synth_dom"/>
</dbReference>
<dbReference type="OrthoDB" id="1273722at2"/>
<dbReference type="Pfam" id="PF04738">
    <property type="entry name" value="Lant_dehydr_N"/>
    <property type="match status" value="2"/>
</dbReference>
<keyword evidence="1" id="KW-0472">Membrane</keyword>
<dbReference type="InterPro" id="IPR006827">
    <property type="entry name" value="Lant_deHydtase_N"/>
</dbReference>